<proteinExistence type="predicted"/>
<reference evidence="3 4" key="1">
    <citation type="submission" date="2017-03" db="EMBL/GenBank/DDBJ databases">
        <title>An alternative strategy for trypanosome survival in the mammalian bloodstream revealed through genome and transcriptome analysis of the ubiquitous bovine parasite Trypanosoma (Megatrypanum) theileri.</title>
        <authorList>
            <person name="Kelly S."/>
            <person name="Ivens A."/>
            <person name="Mott A."/>
            <person name="O'Neill E."/>
            <person name="Emms D."/>
            <person name="Macleod O."/>
            <person name="Voorheis P."/>
            <person name="Matthews J."/>
            <person name="Matthews K."/>
            <person name="Carrington M."/>
        </authorList>
    </citation>
    <scope>NUCLEOTIDE SEQUENCE [LARGE SCALE GENOMIC DNA]</scope>
    <source>
        <strain evidence="3">Edinburgh</strain>
    </source>
</reference>
<evidence type="ECO:0000256" key="1">
    <source>
        <dbReference type="SAM" id="MobiDB-lite"/>
    </source>
</evidence>
<feature type="compositionally biased region" description="Polar residues" evidence="1">
    <location>
        <begin position="150"/>
        <end position="160"/>
    </location>
</feature>
<protein>
    <recommendedName>
        <fullName evidence="5">Titin</fullName>
    </recommendedName>
</protein>
<keyword evidence="2" id="KW-0732">Signal</keyword>
<name>A0A1X0NFU3_9TRYP</name>
<dbReference type="VEuPathDB" id="TriTrypDB:TM35_000641070"/>
<feature type="region of interest" description="Disordered" evidence="1">
    <location>
        <begin position="24"/>
        <end position="261"/>
    </location>
</feature>
<evidence type="ECO:0000256" key="2">
    <source>
        <dbReference type="SAM" id="SignalP"/>
    </source>
</evidence>
<dbReference type="Proteomes" id="UP000192257">
    <property type="component" value="Unassembled WGS sequence"/>
</dbReference>
<feature type="chain" id="PRO_5010885853" description="Titin" evidence="2">
    <location>
        <begin position="24"/>
        <end position="282"/>
    </location>
</feature>
<dbReference type="EMBL" id="NBCO01000064">
    <property type="protein sequence ID" value="ORC83575.1"/>
    <property type="molecule type" value="Genomic_DNA"/>
</dbReference>
<sequence length="282" mass="28369">MMMRSIVCLLVFLLSVASVCVKANEEPGPEPAPSDCTTGPCPKIEATKPVPPPPVLPLEAVAGAKGDTCPGDGTSDTCGEGAAEDPRGDGGDTDKDVSKAKNTGPTVQLPEAPPRESPVVSDSTSTKRPDGAHPAGAQAEEENQKPQGGETPNGNASQAAEESGVPAGDPQPQQSGNSTTEGNATNQGGEAAQTSPSTNTSATGNDAANDGNDNTTTGSESTNNNEGDADNTETTTTTTTTLPPELTNNKKGDADSSSSISSSVWVRVPLLIVVTLACILVC</sequence>
<feature type="compositionally biased region" description="Basic and acidic residues" evidence="1">
    <location>
        <begin position="84"/>
        <end position="99"/>
    </location>
</feature>
<organism evidence="3 4">
    <name type="scientific">Trypanosoma theileri</name>
    <dbReference type="NCBI Taxonomy" id="67003"/>
    <lineage>
        <taxon>Eukaryota</taxon>
        <taxon>Discoba</taxon>
        <taxon>Euglenozoa</taxon>
        <taxon>Kinetoplastea</taxon>
        <taxon>Metakinetoplastina</taxon>
        <taxon>Trypanosomatida</taxon>
        <taxon>Trypanosomatidae</taxon>
        <taxon>Trypanosoma</taxon>
    </lineage>
</organism>
<evidence type="ECO:0000313" key="4">
    <source>
        <dbReference type="Proteomes" id="UP000192257"/>
    </source>
</evidence>
<evidence type="ECO:0008006" key="5">
    <source>
        <dbReference type="Google" id="ProtNLM"/>
    </source>
</evidence>
<comment type="caution">
    <text evidence="3">The sequence shown here is derived from an EMBL/GenBank/DDBJ whole genome shotgun (WGS) entry which is preliminary data.</text>
</comment>
<gene>
    <name evidence="3" type="ORF">TM35_000641070</name>
</gene>
<dbReference type="RefSeq" id="XP_028877641.1">
    <property type="nucleotide sequence ID" value="XM_029031048.1"/>
</dbReference>
<feature type="compositionally biased region" description="Low complexity" evidence="1">
    <location>
        <begin position="202"/>
        <end position="247"/>
    </location>
</feature>
<feature type="signal peptide" evidence="2">
    <location>
        <begin position="1"/>
        <end position="23"/>
    </location>
</feature>
<dbReference type="AlphaFoldDB" id="A0A1X0NFU3"/>
<evidence type="ECO:0000313" key="3">
    <source>
        <dbReference type="EMBL" id="ORC83575.1"/>
    </source>
</evidence>
<keyword evidence="4" id="KW-1185">Reference proteome</keyword>
<dbReference type="GeneID" id="39990828"/>
<accession>A0A1X0NFU3</accession>
<feature type="compositionally biased region" description="Polar residues" evidence="1">
    <location>
        <begin position="171"/>
        <end position="201"/>
    </location>
</feature>